<dbReference type="AlphaFoldDB" id="A0A2P5ANM9"/>
<feature type="non-terminal residue" evidence="1">
    <location>
        <position position="1"/>
    </location>
</feature>
<evidence type="ECO:0000313" key="1">
    <source>
        <dbReference type="EMBL" id="PON38137.1"/>
    </source>
</evidence>
<name>A0A2P5ANM9_PARAD</name>
<keyword evidence="2" id="KW-1185">Reference proteome</keyword>
<evidence type="ECO:0000313" key="2">
    <source>
        <dbReference type="Proteomes" id="UP000237105"/>
    </source>
</evidence>
<dbReference type="OrthoDB" id="10509343at2759"/>
<dbReference type="Proteomes" id="UP000237105">
    <property type="component" value="Unassembled WGS sequence"/>
</dbReference>
<accession>A0A2P5ANM9</accession>
<proteinExistence type="predicted"/>
<organism evidence="1 2">
    <name type="scientific">Parasponia andersonii</name>
    <name type="common">Sponia andersonii</name>
    <dbReference type="NCBI Taxonomy" id="3476"/>
    <lineage>
        <taxon>Eukaryota</taxon>
        <taxon>Viridiplantae</taxon>
        <taxon>Streptophyta</taxon>
        <taxon>Embryophyta</taxon>
        <taxon>Tracheophyta</taxon>
        <taxon>Spermatophyta</taxon>
        <taxon>Magnoliopsida</taxon>
        <taxon>eudicotyledons</taxon>
        <taxon>Gunneridae</taxon>
        <taxon>Pentapetalae</taxon>
        <taxon>rosids</taxon>
        <taxon>fabids</taxon>
        <taxon>Rosales</taxon>
        <taxon>Cannabaceae</taxon>
        <taxon>Parasponia</taxon>
    </lineage>
</organism>
<reference evidence="2" key="1">
    <citation type="submission" date="2016-06" db="EMBL/GenBank/DDBJ databases">
        <title>Parallel loss of symbiosis genes in relatives of nitrogen-fixing non-legume Parasponia.</title>
        <authorList>
            <person name="Van Velzen R."/>
            <person name="Holmer R."/>
            <person name="Bu F."/>
            <person name="Rutten L."/>
            <person name="Van Zeijl A."/>
            <person name="Liu W."/>
            <person name="Santuari L."/>
            <person name="Cao Q."/>
            <person name="Sharma T."/>
            <person name="Shen D."/>
            <person name="Roswanjaya Y."/>
            <person name="Wardhani T."/>
            <person name="Kalhor M.S."/>
            <person name="Jansen J."/>
            <person name="Van den Hoogen J."/>
            <person name="Gungor B."/>
            <person name="Hartog M."/>
            <person name="Hontelez J."/>
            <person name="Verver J."/>
            <person name="Yang W.-C."/>
            <person name="Schijlen E."/>
            <person name="Repin R."/>
            <person name="Schilthuizen M."/>
            <person name="Schranz E."/>
            <person name="Heidstra R."/>
            <person name="Miyata K."/>
            <person name="Fedorova E."/>
            <person name="Kohlen W."/>
            <person name="Bisseling T."/>
            <person name="Smit S."/>
            <person name="Geurts R."/>
        </authorList>
    </citation>
    <scope>NUCLEOTIDE SEQUENCE [LARGE SCALE GENOMIC DNA]</scope>
    <source>
        <strain evidence="2">cv. WU1-14</strain>
    </source>
</reference>
<dbReference type="EMBL" id="JXTB01000505">
    <property type="protein sequence ID" value="PON38137.1"/>
    <property type="molecule type" value="Genomic_DNA"/>
</dbReference>
<gene>
    <name evidence="1" type="ORF">PanWU01x14_315070</name>
</gene>
<comment type="caution">
    <text evidence="1">The sequence shown here is derived from an EMBL/GenBank/DDBJ whole genome shotgun (WGS) entry which is preliminary data.</text>
</comment>
<protein>
    <submittedName>
        <fullName evidence="1">Uncharacterized protein</fullName>
    </submittedName>
</protein>
<sequence length="124" mass="14414">KVNPQERERRVKEDEGDSLIDIENVKKTKCKGYSRVVYIDCQLLTRRPFSPLHSIPKPHNIIGPPFDLPSSPENRFLFFLRFNPSSKYPFSLSFSPFSLLAYFLTNSSAPSFLESLFLFFYAKI</sequence>